<evidence type="ECO:0000259" key="2">
    <source>
        <dbReference type="PROSITE" id="PS50097"/>
    </source>
</evidence>
<keyword evidence="4" id="KW-1185">Reference proteome</keyword>
<dbReference type="EMBL" id="ML119669">
    <property type="protein sequence ID" value="RPA82694.1"/>
    <property type="molecule type" value="Genomic_DNA"/>
</dbReference>
<gene>
    <name evidence="3" type="ORF">BJ508DRAFT_325161</name>
</gene>
<protein>
    <recommendedName>
        <fullName evidence="2">BTB domain-containing protein</fullName>
    </recommendedName>
</protein>
<dbReference type="CDD" id="cd18186">
    <property type="entry name" value="BTB_POZ_ZBTB_KLHL-like"/>
    <property type="match status" value="1"/>
</dbReference>
<dbReference type="PANTHER" id="PTHR47843:SF5">
    <property type="entry name" value="BTB_POZ DOMAIN PROTEIN"/>
    <property type="match status" value="1"/>
</dbReference>
<dbReference type="OrthoDB" id="6359816at2759"/>
<dbReference type="InterPro" id="IPR000210">
    <property type="entry name" value="BTB/POZ_dom"/>
</dbReference>
<dbReference type="Gene3D" id="3.30.710.10">
    <property type="entry name" value="Potassium Channel Kv1.1, Chain A"/>
    <property type="match status" value="1"/>
</dbReference>
<evidence type="ECO:0000313" key="3">
    <source>
        <dbReference type="EMBL" id="RPA82694.1"/>
    </source>
</evidence>
<evidence type="ECO:0000256" key="1">
    <source>
        <dbReference type="SAM" id="MobiDB-lite"/>
    </source>
</evidence>
<evidence type="ECO:0000313" key="4">
    <source>
        <dbReference type="Proteomes" id="UP000275078"/>
    </source>
</evidence>
<feature type="domain" description="BTB" evidence="2">
    <location>
        <begin position="76"/>
        <end position="148"/>
    </location>
</feature>
<reference evidence="3 4" key="1">
    <citation type="journal article" date="2018" name="Nat. Ecol. Evol.">
        <title>Pezizomycetes genomes reveal the molecular basis of ectomycorrhizal truffle lifestyle.</title>
        <authorList>
            <person name="Murat C."/>
            <person name="Payen T."/>
            <person name="Noel B."/>
            <person name="Kuo A."/>
            <person name="Morin E."/>
            <person name="Chen J."/>
            <person name="Kohler A."/>
            <person name="Krizsan K."/>
            <person name="Balestrini R."/>
            <person name="Da Silva C."/>
            <person name="Montanini B."/>
            <person name="Hainaut M."/>
            <person name="Levati E."/>
            <person name="Barry K.W."/>
            <person name="Belfiori B."/>
            <person name="Cichocki N."/>
            <person name="Clum A."/>
            <person name="Dockter R.B."/>
            <person name="Fauchery L."/>
            <person name="Guy J."/>
            <person name="Iotti M."/>
            <person name="Le Tacon F."/>
            <person name="Lindquist E.A."/>
            <person name="Lipzen A."/>
            <person name="Malagnac F."/>
            <person name="Mello A."/>
            <person name="Molinier V."/>
            <person name="Miyauchi S."/>
            <person name="Poulain J."/>
            <person name="Riccioni C."/>
            <person name="Rubini A."/>
            <person name="Sitrit Y."/>
            <person name="Splivallo R."/>
            <person name="Traeger S."/>
            <person name="Wang M."/>
            <person name="Zifcakova L."/>
            <person name="Wipf D."/>
            <person name="Zambonelli A."/>
            <person name="Paolocci F."/>
            <person name="Nowrousian M."/>
            <person name="Ottonello S."/>
            <person name="Baldrian P."/>
            <person name="Spatafora J.W."/>
            <person name="Henrissat B."/>
            <person name="Nagy L.G."/>
            <person name="Aury J.M."/>
            <person name="Wincker P."/>
            <person name="Grigoriev I.V."/>
            <person name="Bonfante P."/>
            <person name="Martin F.M."/>
        </authorList>
    </citation>
    <scope>NUCLEOTIDE SEQUENCE [LARGE SCALE GENOMIC DNA]</scope>
    <source>
        <strain evidence="3 4">RN42</strain>
    </source>
</reference>
<name>A0A3N4IM67_ASCIM</name>
<dbReference type="Proteomes" id="UP000275078">
    <property type="component" value="Unassembled WGS sequence"/>
</dbReference>
<dbReference type="AlphaFoldDB" id="A0A3N4IM67"/>
<organism evidence="3 4">
    <name type="scientific">Ascobolus immersus RN42</name>
    <dbReference type="NCBI Taxonomy" id="1160509"/>
    <lineage>
        <taxon>Eukaryota</taxon>
        <taxon>Fungi</taxon>
        <taxon>Dikarya</taxon>
        <taxon>Ascomycota</taxon>
        <taxon>Pezizomycotina</taxon>
        <taxon>Pezizomycetes</taxon>
        <taxon>Pezizales</taxon>
        <taxon>Ascobolaceae</taxon>
        <taxon>Ascobolus</taxon>
    </lineage>
</organism>
<dbReference type="SUPFAM" id="SSF54695">
    <property type="entry name" value="POZ domain"/>
    <property type="match status" value="1"/>
</dbReference>
<dbReference type="PANTHER" id="PTHR47843">
    <property type="entry name" value="BTB DOMAIN-CONTAINING PROTEIN-RELATED"/>
    <property type="match status" value="1"/>
</dbReference>
<dbReference type="InterPro" id="IPR011333">
    <property type="entry name" value="SKP1/BTB/POZ_sf"/>
</dbReference>
<sequence length="323" mass="36930">MPKSERSRSCEDRFNPLAKPDRDLPSESAYAGATGISASEEGTYRKPELTYKWNSFDSNACLAACRILFEDPQPYSDFKITCYTDEGEEVTFKAHEKIVCPQSEYFTKILTGDFIEAREREIRLVDETPDDVAYMLQFLYMGQYHTRKQLELDPIGAFYAHLGVMRIANKFIITTELHAEAGEMLGIAFTALPLLEKVRVLIQVFSDGSELEFIYDWLPWWKVYIDIRQCQNRLKIQDFHRDDESDSEAASHIAEHESSPSLDEVREVMKLCYEAGSVGTFLLGKVLFDTEIPADTRHCQCGKVPYHDNGGKKRGVFGLNLEI</sequence>
<proteinExistence type="predicted"/>
<accession>A0A3N4IM67</accession>
<dbReference type="Pfam" id="PF00651">
    <property type="entry name" value="BTB"/>
    <property type="match status" value="1"/>
</dbReference>
<dbReference type="PROSITE" id="PS50097">
    <property type="entry name" value="BTB"/>
    <property type="match status" value="1"/>
</dbReference>
<feature type="compositionally biased region" description="Basic and acidic residues" evidence="1">
    <location>
        <begin position="1"/>
        <end position="25"/>
    </location>
</feature>
<feature type="region of interest" description="Disordered" evidence="1">
    <location>
        <begin position="1"/>
        <end position="30"/>
    </location>
</feature>